<feature type="transmembrane region" description="Helical" evidence="5">
    <location>
        <begin position="376"/>
        <end position="400"/>
    </location>
</feature>
<evidence type="ECO:0000256" key="4">
    <source>
        <dbReference type="ARBA" id="ARBA00023136"/>
    </source>
</evidence>
<feature type="transmembrane region" description="Helical" evidence="5">
    <location>
        <begin position="348"/>
        <end position="370"/>
    </location>
</feature>
<dbReference type="GO" id="GO:0005886">
    <property type="term" value="C:plasma membrane"/>
    <property type="evidence" value="ECO:0007669"/>
    <property type="project" value="TreeGrafter"/>
</dbReference>
<evidence type="ECO:0000313" key="8">
    <source>
        <dbReference type="Proteomes" id="UP000050864"/>
    </source>
</evidence>
<proteinExistence type="predicted"/>
<evidence type="ECO:0000256" key="2">
    <source>
        <dbReference type="ARBA" id="ARBA00022692"/>
    </source>
</evidence>
<name>A0A0R0C7V6_9GAMM</name>
<feature type="transmembrane region" description="Helical" evidence="5">
    <location>
        <begin position="221"/>
        <end position="244"/>
    </location>
</feature>
<dbReference type="InterPro" id="IPR036259">
    <property type="entry name" value="MFS_trans_sf"/>
</dbReference>
<feature type="transmembrane region" description="Helical" evidence="5">
    <location>
        <begin position="412"/>
        <end position="436"/>
    </location>
</feature>
<feature type="transmembrane region" description="Helical" evidence="5">
    <location>
        <begin position="313"/>
        <end position="336"/>
    </location>
</feature>
<feature type="transmembrane region" description="Helical" evidence="5">
    <location>
        <begin position="182"/>
        <end position="200"/>
    </location>
</feature>
<feature type="transmembrane region" description="Helical" evidence="5">
    <location>
        <begin position="283"/>
        <end position="307"/>
    </location>
</feature>
<evidence type="ECO:0000256" key="3">
    <source>
        <dbReference type="ARBA" id="ARBA00022989"/>
    </source>
</evidence>
<sequence>MSSHSTAPSPTTAAPIDPSAVSILSPQYRATTLGMVALVALFAFEALAVATAMPTVARELDGLKLYALAFGGTLATSVIGMPLSGRWSDRSGPAGPLWSGLGCFLLGLLVAGFAINMPMLVVGRLLQGLGAGALIVALYVMAGRVFPDALRPKVFAAFSAGWVVPSLIGPALSGLIVQHAGWRWVFLGVPILAVPAALVLRPALRRIAADKPAAVEPANTAIAEASPVPWAIGAASGALLLYVGGQYHDIKALALLLPAIALLVLCSWKLLPAGTLRLRRGLPSVIALRGMIGAAFFGCEAFLPLLLSRERGLSPFMAGVILSLGALGWSAGSWFQGHQRQGISRHRVLQMGTIMIACGVGLTTLVVIAAPLWIVLLGWTITGLGMGLTYPSLSVLTLSLSPTERQGANSSALQLSEAIAVATTLAVGGSLFAALLDHSVQAGYLINFSIALLLALLGCVVTRRIGA</sequence>
<comment type="subcellular location">
    <subcellularLocation>
        <location evidence="1">Membrane</location>
        <topology evidence="1">Multi-pass membrane protein</topology>
    </subcellularLocation>
</comment>
<accession>A0A0R0C7V6</accession>
<dbReference type="Proteomes" id="UP000050864">
    <property type="component" value="Unassembled WGS sequence"/>
</dbReference>
<reference evidence="7 8" key="1">
    <citation type="submission" date="2015-05" db="EMBL/GenBank/DDBJ databases">
        <title>Genome sequencing and analysis of members of genus Stenotrophomonas.</title>
        <authorList>
            <person name="Patil P.P."/>
            <person name="Midha S."/>
            <person name="Patil P.B."/>
        </authorList>
    </citation>
    <scope>NUCLEOTIDE SEQUENCE [LARGE SCALE GENOMIC DNA]</scope>
    <source>
        <strain evidence="7 8">DSM 18929</strain>
    </source>
</reference>
<dbReference type="GO" id="GO:0022857">
    <property type="term" value="F:transmembrane transporter activity"/>
    <property type="evidence" value="ECO:0007669"/>
    <property type="project" value="InterPro"/>
</dbReference>
<evidence type="ECO:0000256" key="5">
    <source>
        <dbReference type="SAM" id="Phobius"/>
    </source>
</evidence>
<feature type="transmembrane region" description="Helical" evidence="5">
    <location>
        <begin position="250"/>
        <end position="271"/>
    </location>
</feature>
<feature type="transmembrane region" description="Helical" evidence="5">
    <location>
        <begin position="442"/>
        <end position="461"/>
    </location>
</feature>
<dbReference type="RefSeq" id="WP_057632034.1">
    <property type="nucleotide sequence ID" value="NZ_LDJI01000005.1"/>
</dbReference>
<dbReference type="AlphaFoldDB" id="A0A0R0C7V6"/>
<dbReference type="OrthoDB" id="9807274at2"/>
<comment type="caution">
    <text evidence="7">The sequence shown here is derived from an EMBL/GenBank/DDBJ whole genome shotgun (WGS) entry which is preliminary data.</text>
</comment>
<evidence type="ECO:0000259" key="6">
    <source>
        <dbReference type="PROSITE" id="PS50850"/>
    </source>
</evidence>
<dbReference type="PANTHER" id="PTHR23501:SF154">
    <property type="entry name" value="MULTIDRUG-EFFLUX TRANSPORTER RV1634-RELATED"/>
    <property type="match status" value="1"/>
</dbReference>
<dbReference type="PATRIC" id="fig|405444.3.peg.3096"/>
<dbReference type="PANTHER" id="PTHR23501">
    <property type="entry name" value="MAJOR FACILITATOR SUPERFAMILY"/>
    <property type="match status" value="1"/>
</dbReference>
<dbReference type="Gene3D" id="1.20.1250.20">
    <property type="entry name" value="MFS general substrate transporter like domains"/>
    <property type="match status" value="1"/>
</dbReference>
<dbReference type="Gene3D" id="1.20.1720.10">
    <property type="entry name" value="Multidrug resistance protein D"/>
    <property type="match status" value="1"/>
</dbReference>
<dbReference type="InterPro" id="IPR011701">
    <property type="entry name" value="MFS"/>
</dbReference>
<dbReference type="SUPFAM" id="SSF103473">
    <property type="entry name" value="MFS general substrate transporter"/>
    <property type="match status" value="1"/>
</dbReference>
<keyword evidence="2 5" id="KW-0812">Transmembrane</keyword>
<keyword evidence="4 5" id="KW-0472">Membrane</keyword>
<feature type="transmembrane region" description="Helical" evidence="5">
    <location>
        <begin position="33"/>
        <end position="53"/>
    </location>
</feature>
<feature type="transmembrane region" description="Helical" evidence="5">
    <location>
        <begin position="121"/>
        <end position="142"/>
    </location>
</feature>
<dbReference type="Pfam" id="PF07690">
    <property type="entry name" value="MFS_1"/>
    <property type="match status" value="1"/>
</dbReference>
<dbReference type="EMBL" id="LDJI01000005">
    <property type="protein sequence ID" value="KRG65759.1"/>
    <property type="molecule type" value="Genomic_DNA"/>
</dbReference>
<evidence type="ECO:0000313" key="7">
    <source>
        <dbReference type="EMBL" id="KRG65759.1"/>
    </source>
</evidence>
<keyword evidence="3 5" id="KW-1133">Transmembrane helix</keyword>
<feature type="transmembrane region" description="Helical" evidence="5">
    <location>
        <begin position="154"/>
        <end position="176"/>
    </location>
</feature>
<protein>
    <submittedName>
        <fullName evidence="7">MFS transporter</fullName>
    </submittedName>
</protein>
<evidence type="ECO:0000256" key="1">
    <source>
        <dbReference type="ARBA" id="ARBA00004141"/>
    </source>
</evidence>
<feature type="transmembrane region" description="Helical" evidence="5">
    <location>
        <begin position="65"/>
        <end position="85"/>
    </location>
</feature>
<dbReference type="PROSITE" id="PS50850">
    <property type="entry name" value="MFS"/>
    <property type="match status" value="1"/>
</dbReference>
<feature type="transmembrane region" description="Helical" evidence="5">
    <location>
        <begin position="97"/>
        <end position="115"/>
    </location>
</feature>
<keyword evidence="8" id="KW-1185">Reference proteome</keyword>
<dbReference type="STRING" id="405444.ABB26_02645"/>
<feature type="domain" description="Major facilitator superfamily (MFS) profile" evidence="6">
    <location>
        <begin position="31"/>
        <end position="467"/>
    </location>
</feature>
<dbReference type="InterPro" id="IPR020846">
    <property type="entry name" value="MFS_dom"/>
</dbReference>
<organism evidence="7 8">
    <name type="scientific">Stenotrophomonas humi</name>
    <dbReference type="NCBI Taxonomy" id="405444"/>
    <lineage>
        <taxon>Bacteria</taxon>
        <taxon>Pseudomonadati</taxon>
        <taxon>Pseudomonadota</taxon>
        <taxon>Gammaproteobacteria</taxon>
        <taxon>Lysobacterales</taxon>
        <taxon>Lysobacteraceae</taxon>
        <taxon>Stenotrophomonas</taxon>
    </lineage>
</organism>
<gene>
    <name evidence="7" type="ORF">ABB26_02645</name>
</gene>